<reference evidence="3" key="1">
    <citation type="journal article" date="2019" name="Int. J. Syst. Evol. Microbiol.">
        <title>The Global Catalogue of Microorganisms (GCM) 10K type strain sequencing project: providing services to taxonomists for standard genome sequencing and annotation.</title>
        <authorList>
            <consortium name="The Broad Institute Genomics Platform"/>
            <consortium name="The Broad Institute Genome Sequencing Center for Infectious Disease"/>
            <person name="Wu L."/>
            <person name="Ma J."/>
        </authorList>
    </citation>
    <scope>NUCLEOTIDE SEQUENCE [LARGE SCALE GENOMIC DNA]</scope>
    <source>
        <strain evidence="3">JCM 14322</strain>
    </source>
</reference>
<feature type="compositionally biased region" description="Low complexity" evidence="1">
    <location>
        <begin position="96"/>
        <end position="111"/>
    </location>
</feature>
<evidence type="ECO:0000256" key="1">
    <source>
        <dbReference type="SAM" id="MobiDB-lite"/>
    </source>
</evidence>
<keyword evidence="3" id="KW-1185">Reference proteome</keyword>
<evidence type="ECO:0000313" key="2">
    <source>
        <dbReference type="EMBL" id="GAA1814743.1"/>
    </source>
</evidence>
<proteinExistence type="predicted"/>
<feature type="region of interest" description="Disordered" evidence="1">
    <location>
        <begin position="50"/>
        <end position="69"/>
    </location>
</feature>
<accession>A0ABP4YKV5</accession>
<sequence length="111" mass="11599">MSLSPSPLSALQPMSARDAAVTAVTAMVVRMRRMGCSFAPDVTTTLCGRDRHLPPVRDPGRARRDESHGLGKIVNRMDLVDKAPSAGDCGRYRTVTSPGVSGPAAAAPPTA</sequence>
<name>A0ABP4YKV5_9MICO</name>
<feature type="region of interest" description="Disordered" evidence="1">
    <location>
        <begin position="90"/>
        <end position="111"/>
    </location>
</feature>
<dbReference type="Proteomes" id="UP001500002">
    <property type="component" value="Unassembled WGS sequence"/>
</dbReference>
<comment type="caution">
    <text evidence="2">The sequence shown here is derived from an EMBL/GenBank/DDBJ whole genome shotgun (WGS) entry which is preliminary data.</text>
</comment>
<organism evidence="2 3">
    <name type="scientific">Agromyces neolithicus</name>
    <dbReference type="NCBI Taxonomy" id="269420"/>
    <lineage>
        <taxon>Bacteria</taxon>
        <taxon>Bacillati</taxon>
        <taxon>Actinomycetota</taxon>
        <taxon>Actinomycetes</taxon>
        <taxon>Micrococcales</taxon>
        <taxon>Microbacteriaceae</taxon>
        <taxon>Agromyces</taxon>
    </lineage>
</organism>
<evidence type="ECO:0000313" key="3">
    <source>
        <dbReference type="Proteomes" id="UP001500002"/>
    </source>
</evidence>
<gene>
    <name evidence="2" type="ORF">GCM10009749_25380</name>
</gene>
<dbReference type="EMBL" id="BAAANJ010000009">
    <property type="protein sequence ID" value="GAA1814743.1"/>
    <property type="molecule type" value="Genomic_DNA"/>
</dbReference>
<protein>
    <submittedName>
        <fullName evidence="2">Uncharacterized protein</fullName>
    </submittedName>
</protein>